<dbReference type="GO" id="GO:0042597">
    <property type="term" value="C:periplasmic space"/>
    <property type="evidence" value="ECO:0007669"/>
    <property type="project" value="UniProtKB-SubCell"/>
</dbReference>
<dbReference type="AlphaFoldDB" id="A0A6L8MG11"/>
<proteinExistence type="predicted"/>
<dbReference type="InterPro" id="IPR008972">
    <property type="entry name" value="Cupredoxin"/>
</dbReference>
<reference evidence="2 3" key="1">
    <citation type="submission" date="2019-12" db="EMBL/GenBank/DDBJ databases">
        <title>Novel species isolated from a subtropical stream in China.</title>
        <authorList>
            <person name="Lu H."/>
        </authorList>
    </citation>
    <scope>NUCLEOTIDE SEQUENCE [LARGE SCALE GENOMIC DNA]</scope>
    <source>
        <strain evidence="2 3">FT50W</strain>
    </source>
</reference>
<evidence type="ECO:0000256" key="1">
    <source>
        <dbReference type="ARBA" id="ARBA00004418"/>
    </source>
</evidence>
<dbReference type="SUPFAM" id="SSF49503">
    <property type="entry name" value="Cupredoxins"/>
    <property type="match status" value="1"/>
</dbReference>
<protein>
    <recommendedName>
        <fullName evidence="4">DP-EP family protein</fullName>
    </recommendedName>
</protein>
<dbReference type="RefSeq" id="WP_161019056.1">
    <property type="nucleotide sequence ID" value="NZ_WWCP01000006.1"/>
</dbReference>
<evidence type="ECO:0000313" key="2">
    <source>
        <dbReference type="EMBL" id="MYM81950.1"/>
    </source>
</evidence>
<evidence type="ECO:0000313" key="3">
    <source>
        <dbReference type="Proteomes" id="UP000474565"/>
    </source>
</evidence>
<dbReference type="Proteomes" id="UP000474565">
    <property type="component" value="Unassembled WGS sequence"/>
</dbReference>
<dbReference type="Gene3D" id="2.60.40.420">
    <property type="entry name" value="Cupredoxins - blue copper proteins"/>
    <property type="match status" value="1"/>
</dbReference>
<sequence>MSKLNAATQFINILVKVKPGTTPGTYEVQTAPAVPCVTEPDTVLNYQIYDSGDKNVVFAGVTVVPEAPRQFSPASISVSGKQLTFSDANTVKMTLNITLQFKDEDGLAFSHDPQVVNEPGQQ</sequence>
<accession>A0A6L8MG11</accession>
<comment type="caution">
    <text evidence="2">The sequence shown here is derived from an EMBL/GenBank/DDBJ whole genome shotgun (WGS) entry which is preliminary data.</text>
</comment>
<organism evidence="2 3">
    <name type="scientific">Duganella lactea</name>
    <dbReference type="NCBI Taxonomy" id="2692173"/>
    <lineage>
        <taxon>Bacteria</taxon>
        <taxon>Pseudomonadati</taxon>
        <taxon>Pseudomonadota</taxon>
        <taxon>Betaproteobacteria</taxon>
        <taxon>Burkholderiales</taxon>
        <taxon>Oxalobacteraceae</taxon>
        <taxon>Telluria group</taxon>
        <taxon>Duganella</taxon>
    </lineage>
</organism>
<comment type="subcellular location">
    <subcellularLocation>
        <location evidence="1">Periplasm</location>
    </subcellularLocation>
</comment>
<evidence type="ECO:0008006" key="4">
    <source>
        <dbReference type="Google" id="ProtNLM"/>
    </source>
</evidence>
<dbReference type="EMBL" id="WWCP01000006">
    <property type="protein sequence ID" value="MYM81950.1"/>
    <property type="molecule type" value="Genomic_DNA"/>
</dbReference>
<gene>
    <name evidence="2" type="ORF">GTP44_08250</name>
</gene>
<name>A0A6L8MG11_9BURK</name>